<name>A0A9X1MPY6_9BACT</name>
<dbReference type="Proteomes" id="UP001139103">
    <property type="component" value="Unassembled WGS sequence"/>
</dbReference>
<organism evidence="2 3">
    <name type="scientific">Blastopirellula sediminis</name>
    <dbReference type="NCBI Taxonomy" id="2894196"/>
    <lineage>
        <taxon>Bacteria</taxon>
        <taxon>Pseudomonadati</taxon>
        <taxon>Planctomycetota</taxon>
        <taxon>Planctomycetia</taxon>
        <taxon>Pirellulales</taxon>
        <taxon>Pirellulaceae</taxon>
        <taxon>Blastopirellula</taxon>
    </lineage>
</organism>
<comment type="caution">
    <text evidence="2">The sequence shown here is derived from an EMBL/GenBank/DDBJ whole genome shotgun (WGS) entry which is preliminary data.</text>
</comment>
<feature type="domain" description="SseB protein N-terminal" evidence="1">
    <location>
        <begin position="32"/>
        <end position="138"/>
    </location>
</feature>
<dbReference type="RefSeq" id="WP_230221155.1">
    <property type="nucleotide sequence ID" value="NZ_JAJKFT010000010.1"/>
</dbReference>
<reference evidence="2" key="1">
    <citation type="submission" date="2021-11" db="EMBL/GenBank/DDBJ databases">
        <title>Genome sequence.</title>
        <authorList>
            <person name="Sun Q."/>
        </authorList>
    </citation>
    <scope>NUCLEOTIDE SEQUENCE</scope>
    <source>
        <strain evidence="2">JC732</strain>
    </source>
</reference>
<dbReference type="InterPro" id="IPR009839">
    <property type="entry name" value="SseB_N"/>
</dbReference>
<proteinExistence type="predicted"/>
<accession>A0A9X1MPY6</accession>
<dbReference type="Pfam" id="PF07179">
    <property type="entry name" value="SseB"/>
    <property type="match status" value="1"/>
</dbReference>
<evidence type="ECO:0000313" key="2">
    <source>
        <dbReference type="EMBL" id="MCC9630215.1"/>
    </source>
</evidence>
<sequence>MTSRFDENHELPQLHQASTTDMELTFAPINSLESALIETENGRLDQREFFKIFVASEVYQIAATPQAKDSPIFPLAFHDPEHGRMIAVFSALCRANTYRDQAPLLLPLRGAQVFEQIPAGYGVVLNPGSPVSLTIPGYGVLNLRRDFGIRRVTL</sequence>
<evidence type="ECO:0000259" key="1">
    <source>
        <dbReference type="Pfam" id="PF07179"/>
    </source>
</evidence>
<protein>
    <submittedName>
        <fullName evidence="2">SseB family protein</fullName>
    </submittedName>
</protein>
<dbReference type="EMBL" id="JAJKFT010000010">
    <property type="protein sequence ID" value="MCC9630215.1"/>
    <property type="molecule type" value="Genomic_DNA"/>
</dbReference>
<gene>
    <name evidence="2" type="ORF">LOC68_17610</name>
</gene>
<keyword evidence="3" id="KW-1185">Reference proteome</keyword>
<evidence type="ECO:0000313" key="3">
    <source>
        <dbReference type="Proteomes" id="UP001139103"/>
    </source>
</evidence>
<dbReference type="AlphaFoldDB" id="A0A9X1MPY6"/>